<evidence type="ECO:0000259" key="3">
    <source>
        <dbReference type="PROSITE" id="PS50110"/>
    </source>
</evidence>
<dbReference type="Pfam" id="PF00072">
    <property type="entry name" value="Response_reg"/>
    <property type="match status" value="1"/>
</dbReference>
<reference evidence="4 5" key="1">
    <citation type="submission" date="2019-06" db="EMBL/GenBank/DDBJ databases">
        <title>Genomic Encyclopedia of Type Strains, Phase IV (KMG-V): Genome sequencing to study the core and pangenomes of soil and plant-associated prokaryotes.</title>
        <authorList>
            <person name="Whitman W."/>
        </authorList>
    </citation>
    <scope>NUCLEOTIDE SEQUENCE [LARGE SCALE GENOMIC DNA]</scope>
    <source>
        <strain evidence="4 5">BR 510</strain>
    </source>
</reference>
<dbReference type="SUPFAM" id="SSF52172">
    <property type="entry name" value="CheY-like"/>
    <property type="match status" value="1"/>
</dbReference>
<protein>
    <submittedName>
        <fullName evidence="4">Response regulator receiver domain-containing protein</fullName>
    </submittedName>
</protein>
<dbReference type="OrthoDB" id="7210814at2"/>
<dbReference type="Gene3D" id="3.40.50.2300">
    <property type="match status" value="1"/>
</dbReference>
<evidence type="ECO:0000256" key="1">
    <source>
        <dbReference type="ARBA" id="ARBA00022553"/>
    </source>
</evidence>
<dbReference type="RefSeq" id="WP_063694748.1">
    <property type="nucleotide sequence ID" value="NZ_LVEM01000009.1"/>
</dbReference>
<dbReference type="InterPro" id="IPR011006">
    <property type="entry name" value="CheY-like_superfamily"/>
</dbReference>
<name>A0A560DFF7_9BRAD</name>
<evidence type="ECO:0000313" key="4">
    <source>
        <dbReference type="EMBL" id="TWA95858.1"/>
    </source>
</evidence>
<dbReference type="InterPro" id="IPR001789">
    <property type="entry name" value="Sig_transdc_resp-reg_receiver"/>
</dbReference>
<dbReference type="PROSITE" id="PS50110">
    <property type="entry name" value="RESPONSE_REGULATORY"/>
    <property type="match status" value="1"/>
</dbReference>
<proteinExistence type="predicted"/>
<comment type="caution">
    <text evidence="4">The sequence shown here is derived from an EMBL/GenBank/DDBJ whole genome shotgun (WGS) entry which is preliminary data.</text>
</comment>
<dbReference type="InterPro" id="IPR050595">
    <property type="entry name" value="Bact_response_regulator"/>
</dbReference>
<dbReference type="PANTHER" id="PTHR44591:SF21">
    <property type="entry name" value="TWO-COMPONENT RESPONSE REGULATOR"/>
    <property type="match status" value="1"/>
</dbReference>
<dbReference type="STRING" id="1803665.GCA_001641335_08182"/>
<organism evidence="4 5">
    <name type="scientific">Bradyrhizobium stylosanthis</name>
    <dbReference type="NCBI Taxonomy" id="1803665"/>
    <lineage>
        <taxon>Bacteria</taxon>
        <taxon>Pseudomonadati</taxon>
        <taxon>Pseudomonadota</taxon>
        <taxon>Alphaproteobacteria</taxon>
        <taxon>Hyphomicrobiales</taxon>
        <taxon>Nitrobacteraceae</taxon>
        <taxon>Bradyrhizobium</taxon>
    </lineage>
</organism>
<dbReference type="SMART" id="SM00448">
    <property type="entry name" value="REC"/>
    <property type="match status" value="1"/>
</dbReference>
<dbReference type="Proteomes" id="UP000319949">
    <property type="component" value="Unassembled WGS sequence"/>
</dbReference>
<dbReference type="GO" id="GO:0000160">
    <property type="term" value="P:phosphorelay signal transduction system"/>
    <property type="evidence" value="ECO:0007669"/>
    <property type="project" value="InterPro"/>
</dbReference>
<keyword evidence="1 2" id="KW-0597">Phosphoprotein</keyword>
<accession>A0A560DFF7</accession>
<feature type="modified residue" description="4-aspartylphosphate" evidence="2">
    <location>
        <position position="58"/>
    </location>
</feature>
<evidence type="ECO:0000313" key="5">
    <source>
        <dbReference type="Proteomes" id="UP000319949"/>
    </source>
</evidence>
<gene>
    <name evidence="4" type="ORF">FBZ96_10748</name>
</gene>
<evidence type="ECO:0000256" key="2">
    <source>
        <dbReference type="PROSITE-ProRule" id="PRU00169"/>
    </source>
</evidence>
<dbReference type="EMBL" id="VITK01000007">
    <property type="protein sequence ID" value="TWA95858.1"/>
    <property type="molecule type" value="Genomic_DNA"/>
</dbReference>
<dbReference type="AlphaFoldDB" id="A0A560DFF7"/>
<sequence length="132" mass="14081">MEQVQALPTILLVKDDQLIQSIVEEALTEGGFEVSIFASGEEAVAALSRETFRAVVSDIHLSGKIEGWEVARVAREIDPALPIIYMTGKAAEEWPSKGVPNSVLLTKPFAPAQLVTAVSQLLNANTPTGNAP</sequence>
<keyword evidence="5" id="KW-1185">Reference proteome</keyword>
<feature type="domain" description="Response regulatory" evidence="3">
    <location>
        <begin position="9"/>
        <end position="122"/>
    </location>
</feature>
<dbReference type="PANTHER" id="PTHR44591">
    <property type="entry name" value="STRESS RESPONSE REGULATOR PROTEIN 1"/>
    <property type="match status" value="1"/>
</dbReference>